<keyword evidence="3" id="KW-0675">Receptor</keyword>
<dbReference type="AlphaFoldDB" id="A0A974E0U8"/>
<evidence type="ECO:0000256" key="1">
    <source>
        <dbReference type="ARBA" id="ARBA00022729"/>
    </source>
</evidence>
<dbReference type="InterPro" id="IPR007110">
    <property type="entry name" value="Ig-like_dom"/>
</dbReference>
<organism evidence="8 9">
    <name type="scientific">Xenopus laevis</name>
    <name type="common">African clawed frog</name>
    <dbReference type="NCBI Taxonomy" id="8355"/>
    <lineage>
        <taxon>Eukaryota</taxon>
        <taxon>Metazoa</taxon>
        <taxon>Chordata</taxon>
        <taxon>Craniata</taxon>
        <taxon>Vertebrata</taxon>
        <taxon>Euteleostomi</taxon>
        <taxon>Amphibia</taxon>
        <taxon>Batrachia</taxon>
        <taxon>Anura</taxon>
        <taxon>Pipoidea</taxon>
        <taxon>Pipidae</taxon>
        <taxon>Xenopodinae</taxon>
        <taxon>Xenopus</taxon>
        <taxon>Xenopus</taxon>
    </lineage>
</organism>
<dbReference type="InterPro" id="IPR013106">
    <property type="entry name" value="Ig_V-set"/>
</dbReference>
<protein>
    <recommendedName>
        <fullName evidence="7">Ig-like domain-containing protein</fullName>
    </recommendedName>
</protein>
<dbReference type="SMART" id="SM00409">
    <property type="entry name" value="IG"/>
    <property type="match status" value="1"/>
</dbReference>
<keyword evidence="1 6" id="KW-0732">Signal</keyword>
<gene>
    <name evidence="8" type="ORF">XELAEV_18007275mg</name>
</gene>
<keyword evidence="2" id="KW-1064">Adaptive immunity</keyword>
<dbReference type="InterPro" id="IPR051287">
    <property type="entry name" value="TCR_variable_region"/>
</dbReference>
<dbReference type="GO" id="GO:0002250">
    <property type="term" value="P:adaptive immune response"/>
    <property type="evidence" value="ECO:0007669"/>
    <property type="project" value="UniProtKB-KW"/>
</dbReference>
<evidence type="ECO:0000313" key="8">
    <source>
        <dbReference type="EMBL" id="OCU01484.1"/>
    </source>
</evidence>
<dbReference type="PANTHER" id="PTHR19367">
    <property type="entry name" value="T-CELL RECEPTOR ALPHA CHAIN V REGION"/>
    <property type="match status" value="1"/>
</dbReference>
<keyword evidence="5" id="KW-1279">T cell receptor</keyword>
<dbReference type="InterPro" id="IPR003599">
    <property type="entry name" value="Ig_sub"/>
</dbReference>
<feature type="signal peptide" evidence="6">
    <location>
        <begin position="1"/>
        <end position="17"/>
    </location>
</feature>
<dbReference type="PANTHER" id="PTHR19367:SF18">
    <property type="entry name" value="T CELL RECEPTOR ALPHA VARIABLE 16"/>
    <property type="match status" value="1"/>
</dbReference>
<evidence type="ECO:0000256" key="3">
    <source>
        <dbReference type="ARBA" id="ARBA00023170"/>
    </source>
</evidence>
<dbReference type="EMBL" id="CM004466">
    <property type="protein sequence ID" value="OCU01484.1"/>
    <property type="molecule type" value="Genomic_DNA"/>
</dbReference>
<dbReference type="Gene3D" id="2.60.40.10">
    <property type="entry name" value="Immunoglobulins"/>
    <property type="match status" value="1"/>
</dbReference>
<dbReference type="SUPFAM" id="SSF48726">
    <property type="entry name" value="Immunoglobulin"/>
    <property type="match status" value="1"/>
</dbReference>
<keyword evidence="4" id="KW-0393">Immunoglobulin domain</keyword>
<dbReference type="Proteomes" id="UP000694892">
    <property type="component" value="Chromosome 1L"/>
</dbReference>
<keyword evidence="5" id="KW-0391">Immunity</keyword>
<evidence type="ECO:0000256" key="6">
    <source>
        <dbReference type="SAM" id="SignalP"/>
    </source>
</evidence>
<dbReference type="Pfam" id="PF07686">
    <property type="entry name" value="V-set"/>
    <property type="match status" value="1"/>
</dbReference>
<dbReference type="SMART" id="SM00406">
    <property type="entry name" value="IGv"/>
    <property type="match status" value="1"/>
</dbReference>
<name>A0A974E0U8_XENLA</name>
<dbReference type="InterPro" id="IPR013783">
    <property type="entry name" value="Ig-like_fold"/>
</dbReference>
<evidence type="ECO:0000259" key="7">
    <source>
        <dbReference type="PROSITE" id="PS50835"/>
    </source>
</evidence>
<reference evidence="9" key="1">
    <citation type="journal article" date="2016" name="Nature">
        <title>Genome evolution in the allotetraploid frog Xenopus laevis.</title>
        <authorList>
            <person name="Session A.M."/>
            <person name="Uno Y."/>
            <person name="Kwon T."/>
            <person name="Chapman J.A."/>
            <person name="Toyoda A."/>
            <person name="Takahashi S."/>
            <person name="Fukui A."/>
            <person name="Hikosaka A."/>
            <person name="Suzuki A."/>
            <person name="Kondo M."/>
            <person name="van Heeringen S.J."/>
            <person name="Quigley I."/>
            <person name="Heinz S."/>
            <person name="Ogino H."/>
            <person name="Ochi H."/>
            <person name="Hellsten U."/>
            <person name="Lyons J.B."/>
            <person name="Simakov O."/>
            <person name="Putnam N."/>
            <person name="Stites J."/>
            <person name="Kuroki Y."/>
            <person name="Tanaka T."/>
            <person name="Michiue T."/>
            <person name="Watanabe M."/>
            <person name="Bogdanovic O."/>
            <person name="Lister R."/>
            <person name="Georgiou G."/>
            <person name="Paranjpe S.S."/>
            <person name="van Kruijsbergen I."/>
            <person name="Shu S."/>
            <person name="Carlson J."/>
            <person name="Kinoshita T."/>
            <person name="Ohta Y."/>
            <person name="Mawaribuchi S."/>
            <person name="Jenkins J."/>
            <person name="Grimwood J."/>
            <person name="Schmutz J."/>
            <person name="Mitros T."/>
            <person name="Mozaffari S.V."/>
            <person name="Suzuki Y."/>
            <person name="Haramoto Y."/>
            <person name="Yamamoto T.S."/>
            <person name="Takagi C."/>
            <person name="Heald R."/>
            <person name="Miller K."/>
            <person name="Haudenschild C."/>
            <person name="Kitzman J."/>
            <person name="Nakayama T."/>
            <person name="Izutsu Y."/>
            <person name="Robert J."/>
            <person name="Fortriede J."/>
            <person name="Burns K."/>
            <person name="Lotay V."/>
            <person name="Karimi K."/>
            <person name="Yasuoka Y."/>
            <person name="Dichmann D.S."/>
            <person name="Flajnik M.F."/>
            <person name="Houston D.W."/>
            <person name="Shendure J."/>
            <person name="DuPasquier L."/>
            <person name="Vize P.D."/>
            <person name="Zorn A.M."/>
            <person name="Ito M."/>
            <person name="Marcotte E.M."/>
            <person name="Wallingford J.B."/>
            <person name="Ito Y."/>
            <person name="Asashima M."/>
            <person name="Ueno N."/>
            <person name="Matsuda Y."/>
            <person name="Veenstra G.J."/>
            <person name="Fujiyama A."/>
            <person name="Harland R.M."/>
            <person name="Taira M."/>
            <person name="Rokhsar D.S."/>
        </authorList>
    </citation>
    <scope>NUCLEOTIDE SEQUENCE [LARGE SCALE GENOMIC DNA]</scope>
    <source>
        <strain evidence="9">J</strain>
    </source>
</reference>
<accession>A0A974E0U8</accession>
<dbReference type="InterPro" id="IPR036179">
    <property type="entry name" value="Ig-like_dom_sf"/>
</dbReference>
<feature type="domain" description="Ig-like" evidence="7">
    <location>
        <begin position="31"/>
        <end position="126"/>
    </location>
</feature>
<evidence type="ECO:0000256" key="5">
    <source>
        <dbReference type="ARBA" id="ARBA00043266"/>
    </source>
</evidence>
<evidence type="ECO:0000256" key="4">
    <source>
        <dbReference type="ARBA" id="ARBA00023319"/>
    </source>
</evidence>
<feature type="chain" id="PRO_5037007765" description="Ig-like domain-containing protein" evidence="6">
    <location>
        <begin position="18"/>
        <end position="127"/>
    </location>
</feature>
<dbReference type="GO" id="GO:0042101">
    <property type="term" value="C:T cell receptor complex"/>
    <property type="evidence" value="ECO:0007669"/>
    <property type="project" value="UniProtKB-KW"/>
</dbReference>
<evidence type="ECO:0000313" key="9">
    <source>
        <dbReference type="Proteomes" id="UP000694892"/>
    </source>
</evidence>
<sequence>MPLLLLGTFSFCELIAGQIVIQSTEVLVRKEGESVTLNCSYSTGYPSLMWYVQDIRKYLIFILHDQSKPEDIGLKFRQRFSGVVKRTQRSFQLSISNLEVDDSAMYYCLLKHPVTHMPYVRVQEVKD</sequence>
<dbReference type="PROSITE" id="PS50835">
    <property type="entry name" value="IG_LIKE"/>
    <property type="match status" value="1"/>
</dbReference>
<proteinExistence type="predicted"/>
<evidence type="ECO:0000256" key="2">
    <source>
        <dbReference type="ARBA" id="ARBA00023130"/>
    </source>
</evidence>